<evidence type="ECO:0000256" key="9">
    <source>
        <dbReference type="ARBA" id="ARBA00023136"/>
    </source>
</evidence>
<comment type="caution">
    <text evidence="13">The sequence shown here is derived from an EMBL/GenBank/DDBJ whole genome shotgun (WGS) entry which is preliminary data.</text>
</comment>
<keyword evidence="4 10" id="KW-0633">Potassium transport</keyword>
<dbReference type="PANTHER" id="PTHR32024:SF3">
    <property type="entry name" value="TRK SYSTEM POTASSIUM UPTAKE PROTEIN"/>
    <property type="match status" value="1"/>
</dbReference>
<dbReference type="OrthoDB" id="9810952at2"/>
<feature type="binding site" evidence="11">
    <location>
        <position position="434"/>
    </location>
    <ligand>
        <name>K(+)</name>
        <dbReference type="ChEBI" id="CHEBI:29103"/>
    </ligand>
</feature>
<feature type="binding site" evidence="11">
    <location>
        <position position="317"/>
    </location>
    <ligand>
        <name>K(+)</name>
        <dbReference type="ChEBI" id="CHEBI:29103"/>
    </ligand>
</feature>
<keyword evidence="3 10" id="KW-1003">Cell membrane</keyword>
<feature type="transmembrane region" description="Helical" evidence="12">
    <location>
        <begin position="71"/>
        <end position="93"/>
    </location>
</feature>
<feature type="transmembrane region" description="Helical" evidence="12">
    <location>
        <begin position="328"/>
        <end position="349"/>
    </location>
</feature>
<keyword evidence="10" id="KW-0997">Cell inner membrane</keyword>
<comment type="subcellular location">
    <subcellularLocation>
        <location evidence="10">Cell inner membrane</location>
        <topology evidence="10">Multi-pass membrane protein</topology>
    </subcellularLocation>
    <subcellularLocation>
        <location evidence="1">Cell membrane</location>
        <topology evidence="1">Multi-pass membrane protein</topology>
    </subcellularLocation>
</comment>
<dbReference type="Pfam" id="PF02386">
    <property type="entry name" value="TrkH"/>
    <property type="match status" value="1"/>
</dbReference>
<evidence type="ECO:0000313" key="13">
    <source>
        <dbReference type="EMBL" id="RST87830.1"/>
    </source>
</evidence>
<name>A0A3R9ZU68_9HYPH</name>
<sequence>MQSFSLRAAIHISAIFGVYMSLAMLIPAFVDLYYGNRDWRVFALSAFFTGGLSMAVALATQGRPPGVSSRFAFLLVNLLWLTTAATGTIPFLASSLNMSLSDAVFESVSAITTTGATAIVGLDALPPGMLLWRSLLQWMGGLGVIALGLFILPFLNVGGVSYFKIESTDIEDRPFARLSTFTISMVAIYGLLTLACGIAYAAAGMDGFDAINHAMTTIATAGFSTHDDSFGHFSDRPAILWIAIVFMCIGALPFSILILLAVRGRIDALRDPQVRAFLGYTLAFCAVTTIYLRIETDAPFFDALTHATFNFVSLITTTGFSTHDYSSWGPFAVALAFIATFPGGCSGSTTGGIKAYRFIILFELMANGLRRLVYPSSVQPVRYGDRPVDDDMQRAVVLFIASFFVLWAIATLLMAATGLDLVTSLTGALTALTNVGPGLGDFIGPKGSFAAIPDLAKWVMALAMLFGRLEILAVLVIFSPVFWRR</sequence>
<feature type="transmembrane region" description="Helical" evidence="12">
    <location>
        <begin position="395"/>
        <end position="416"/>
    </location>
</feature>
<dbReference type="GO" id="GO:0015379">
    <property type="term" value="F:potassium:chloride symporter activity"/>
    <property type="evidence" value="ECO:0007669"/>
    <property type="project" value="InterPro"/>
</dbReference>
<feature type="transmembrane region" description="Helical" evidence="12">
    <location>
        <begin position="12"/>
        <end position="35"/>
    </location>
</feature>
<evidence type="ECO:0000256" key="1">
    <source>
        <dbReference type="ARBA" id="ARBA00004651"/>
    </source>
</evidence>
<evidence type="ECO:0000256" key="7">
    <source>
        <dbReference type="ARBA" id="ARBA00022989"/>
    </source>
</evidence>
<evidence type="ECO:0000256" key="4">
    <source>
        <dbReference type="ARBA" id="ARBA00022538"/>
    </source>
</evidence>
<feature type="transmembrane region" description="Helical" evidence="12">
    <location>
        <begin position="274"/>
        <end position="294"/>
    </location>
</feature>
<dbReference type="Proteomes" id="UP000278398">
    <property type="component" value="Unassembled WGS sequence"/>
</dbReference>
<keyword evidence="7 12" id="KW-1133">Transmembrane helix</keyword>
<evidence type="ECO:0000313" key="14">
    <source>
        <dbReference type="Proteomes" id="UP000278398"/>
    </source>
</evidence>
<evidence type="ECO:0000256" key="3">
    <source>
        <dbReference type="ARBA" id="ARBA00022475"/>
    </source>
</evidence>
<dbReference type="PIRSF" id="PIRSF006247">
    <property type="entry name" value="TrkH"/>
    <property type="match status" value="1"/>
</dbReference>
<comment type="function">
    <text evidence="10">Low-affinity potassium transport system. Interacts with Trk system potassium uptake protein TrkA.</text>
</comment>
<feature type="transmembrane region" description="Helical" evidence="12">
    <location>
        <begin position="41"/>
        <end position="59"/>
    </location>
</feature>
<organism evidence="13 14">
    <name type="scientific">Aquibium carbonis</name>
    <dbReference type="NCBI Taxonomy" id="2495581"/>
    <lineage>
        <taxon>Bacteria</taxon>
        <taxon>Pseudomonadati</taxon>
        <taxon>Pseudomonadota</taxon>
        <taxon>Alphaproteobacteria</taxon>
        <taxon>Hyphomicrobiales</taxon>
        <taxon>Phyllobacteriaceae</taxon>
        <taxon>Aquibium</taxon>
    </lineage>
</organism>
<comment type="similarity">
    <text evidence="10">Belongs to the TrkH potassium transport family.</text>
</comment>
<keyword evidence="11" id="KW-0479">Metal-binding</keyword>
<feature type="binding site" evidence="11">
    <location>
        <position position="435"/>
    </location>
    <ligand>
        <name>K(+)</name>
        <dbReference type="ChEBI" id="CHEBI:29103"/>
    </ligand>
</feature>
<dbReference type="GO" id="GO:0046872">
    <property type="term" value="F:metal ion binding"/>
    <property type="evidence" value="ECO:0007669"/>
    <property type="project" value="UniProtKB-KW"/>
</dbReference>
<gene>
    <name evidence="13" type="ORF">EJC49_03655</name>
</gene>
<feature type="binding site" evidence="11">
    <location>
        <position position="113"/>
    </location>
    <ligand>
        <name>K(+)</name>
        <dbReference type="ChEBI" id="CHEBI:29103"/>
    </ligand>
</feature>
<accession>A0A3R9ZU68</accession>
<feature type="transmembrane region" description="Helical" evidence="12">
    <location>
        <begin position="458"/>
        <end position="483"/>
    </location>
</feature>
<feature type="binding site" evidence="11">
    <location>
        <position position="318"/>
    </location>
    <ligand>
        <name>K(+)</name>
        <dbReference type="ChEBI" id="CHEBI:29103"/>
    </ligand>
</feature>
<protein>
    <recommendedName>
        <fullName evidence="10">Trk system potassium uptake protein</fullName>
    </recommendedName>
</protein>
<dbReference type="EMBL" id="RWKW01000010">
    <property type="protein sequence ID" value="RST87830.1"/>
    <property type="molecule type" value="Genomic_DNA"/>
</dbReference>
<dbReference type="AlphaFoldDB" id="A0A3R9ZU68"/>
<proteinExistence type="inferred from homology"/>
<keyword evidence="14" id="KW-1185">Reference proteome</keyword>
<feature type="binding site" evidence="11">
    <location>
        <position position="114"/>
    </location>
    <ligand>
        <name>K(+)</name>
        <dbReference type="ChEBI" id="CHEBI:29103"/>
    </ligand>
</feature>
<dbReference type="PANTHER" id="PTHR32024">
    <property type="entry name" value="TRK SYSTEM POTASSIUM UPTAKE PROTEIN TRKG-RELATED"/>
    <property type="match status" value="1"/>
</dbReference>
<keyword evidence="5 12" id="KW-0812">Transmembrane</keyword>
<evidence type="ECO:0000256" key="5">
    <source>
        <dbReference type="ARBA" id="ARBA00022692"/>
    </source>
</evidence>
<feature type="transmembrane region" description="Helical" evidence="12">
    <location>
        <begin position="178"/>
        <end position="203"/>
    </location>
</feature>
<keyword evidence="2 10" id="KW-0813">Transport</keyword>
<evidence type="ECO:0000256" key="10">
    <source>
        <dbReference type="PIRNR" id="PIRNR006247"/>
    </source>
</evidence>
<dbReference type="InterPro" id="IPR003445">
    <property type="entry name" value="Cat_transpt"/>
</dbReference>
<feature type="transmembrane region" description="Helical" evidence="12">
    <location>
        <begin position="238"/>
        <end position="262"/>
    </location>
</feature>
<evidence type="ECO:0000256" key="6">
    <source>
        <dbReference type="ARBA" id="ARBA00022958"/>
    </source>
</evidence>
<dbReference type="GO" id="GO:0005886">
    <property type="term" value="C:plasma membrane"/>
    <property type="evidence" value="ECO:0007669"/>
    <property type="project" value="UniProtKB-SubCell"/>
</dbReference>
<evidence type="ECO:0000256" key="2">
    <source>
        <dbReference type="ARBA" id="ARBA00022448"/>
    </source>
</evidence>
<keyword evidence="8 10" id="KW-0406">Ion transport</keyword>
<keyword evidence="6 10" id="KW-0630">Potassium</keyword>
<reference evidence="13 14" key="1">
    <citation type="submission" date="2018-12" db="EMBL/GenBank/DDBJ databases">
        <title>Mesorhizobium carbonis sp. nov., isolated from coal mine water.</title>
        <authorList>
            <person name="Xin W."/>
            <person name="Xu Z."/>
            <person name="Xiang F."/>
            <person name="Zhang J."/>
            <person name="Xi L."/>
            <person name="Liu J."/>
        </authorList>
    </citation>
    <scope>NUCLEOTIDE SEQUENCE [LARGE SCALE GENOMIC DNA]</scope>
    <source>
        <strain evidence="13 14">B2.3</strain>
    </source>
</reference>
<dbReference type="InterPro" id="IPR004772">
    <property type="entry name" value="TrkH"/>
</dbReference>
<evidence type="ECO:0000256" key="12">
    <source>
        <dbReference type="SAM" id="Phobius"/>
    </source>
</evidence>
<feature type="transmembrane region" description="Helical" evidence="12">
    <location>
        <begin position="135"/>
        <end position="157"/>
    </location>
</feature>
<evidence type="ECO:0000256" key="8">
    <source>
        <dbReference type="ARBA" id="ARBA00023065"/>
    </source>
</evidence>
<evidence type="ECO:0000256" key="11">
    <source>
        <dbReference type="PIRSR" id="PIRSR006247-1"/>
    </source>
</evidence>
<keyword evidence="9 10" id="KW-0472">Membrane</keyword>